<evidence type="ECO:0000256" key="6">
    <source>
        <dbReference type="ARBA" id="ARBA00022884"/>
    </source>
</evidence>
<feature type="domain" description="Helicase C-terminal" evidence="12">
    <location>
        <begin position="252"/>
        <end position="413"/>
    </location>
</feature>
<dbReference type="SMART" id="SM00490">
    <property type="entry name" value="HELICc"/>
    <property type="match status" value="1"/>
</dbReference>
<keyword evidence="2" id="KW-0547">Nucleotide-binding</keyword>
<dbReference type="GO" id="GO:0005524">
    <property type="term" value="F:ATP binding"/>
    <property type="evidence" value="ECO:0007669"/>
    <property type="project" value="UniProtKB-KW"/>
</dbReference>
<accession>A0A6A4W526</accession>
<evidence type="ECO:0000256" key="8">
    <source>
        <dbReference type="ARBA" id="ARBA00044533"/>
    </source>
</evidence>
<comment type="caution">
    <text evidence="13">The sequence shown here is derived from an EMBL/GenBank/DDBJ whole genome shotgun (WGS) entry which is preliminary data.</text>
</comment>
<reference evidence="13 14" key="1">
    <citation type="submission" date="2019-07" db="EMBL/GenBank/DDBJ databases">
        <title>Draft genome assembly of a fouling barnacle, Amphibalanus amphitrite (Darwin, 1854): The first reference genome for Thecostraca.</title>
        <authorList>
            <person name="Kim W."/>
        </authorList>
    </citation>
    <scope>NUCLEOTIDE SEQUENCE [LARGE SCALE GENOMIC DNA]</scope>
    <source>
        <strain evidence="13">SNU_AA5</strain>
        <tissue evidence="13">Soma without cirri and trophi</tissue>
    </source>
</reference>
<dbReference type="PANTHER" id="PTHR47959">
    <property type="entry name" value="ATP-DEPENDENT RNA HELICASE RHLE-RELATED"/>
    <property type="match status" value="1"/>
</dbReference>
<evidence type="ECO:0000313" key="14">
    <source>
        <dbReference type="Proteomes" id="UP000440578"/>
    </source>
</evidence>
<dbReference type="GO" id="GO:0005829">
    <property type="term" value="C:cytosol"/>
    <property type="evidence" value="ECO:0007669"/>
    <property type="project" value="TreeGrafter"/>
</dbReference>
<keyword evidence="4 13" id="KW-0347">Helicase</keyword>
<keyword evidence="14" id="KW-1185">Reference proteome</keyword>
<comment type="similarity">
    <text evidence="7">Belongs to the DEAD box helicase family. DDX52/ROK1 subfamily.</text>
</comment>
<evidence type="ECO:0000256" key="2">
    <source>
        <dbReference type="ARBA" id="ARBA00022741"/>
    </source>
</evidence>
<sequence>MSLEELGEQLRKQHRLHVQGSDVPAPAATFDELSGRLGVRTQIVDNLRAAGYFEPTPVQMQAVPVMLERRELLACAPTGSGKTAAYLVPVLQHLREPRNAGCRALILAPSRELARQIALEASRLATGTGLRVRCLDKAKRAADGTPRPVSQKYDLLVSTPNRLIYLLDAEPPLVSLRTVEWLVVDESDKLFEAGERGFREQLGRIYSACDSAQVRRALFSATFAHDVDQWCRLNLDNVVTVSVGQKNTASDVVEQELVFVGSESGKLYAFRNIMQKGLTTPCIIFVQTKERAKELFRELIYDGVMVDVIHADRTQLQRDNVVKAFRAGRVWVLICTELMGRGIDFKGVNLVINYDMPPSTTSYIHRIGRTGRAGRPGKAVSFFATKDVPNMRQIAHLVKNSGCEVPDYLLQVPRKSKKDRRELAVHPIRRETIDTTPKYDRDRIARIKALKKAQDKQKPSSTENGGQGGGVVTVKQKKKGKKLKGSVKVGMKKSKIEVEQHEDHQIQMRCLQFMWNSADYKWYANHNQSAVIMEA</sequence>
<dbReference type="EMBL" id="VIIS01001266">
    <property type="protein sequence ID" value="KAF0300419.1"/>
    <property type="molecule type" value="Genomic_DNA"/>
</dbReference>
<dbReference type="InterPro" id="IPR001650">
    <property type="entry name" value="Helicase_C-like"/>
</dbReference>
<feature type="domain" description="Helicase ATP-binding" evidence="11">
    <location>
        <begin position="63"/>
        <end position="241"/>
    </location>
</feature>
<comment type="catalytic activity">
    <reaction evidence="9">
        <text>ATP + H2O = ADP + phosphate + H(+)</text>
        <dbReference type="Rhea" id="RHEA:13065"/>
        <dbReference type="ChEBI" id="CHEBI:15377"/>
        <dbReference type="ChEBI" id="CHEBI:15378"/>
        <dbReference type="ChEBI" id="CHEBI:30616"/>
        <dbReference type="ChEBI" id="CHEBI:43474"/>
        <dbReference type="ChEBI" id="CHEBI:456216"/>
        <dbReference type="EC" id="3.6.4.13"/>
    </reaction>
</comment>
<dbReference type="GO" id="GO:0016787">
    <property type="term" value="F:hydrolase activity"/>
    <property type="evidence" value="ECO:0007669"/>
    <property type="project" value="UniProtKB-KW"/>
</dbReference>
<dbReference type="PROSITE" id="PS51194">
    <property type="entry name" value="HELICASE_CTER"/>
    <property type="match status" value="1"/>
</dbReference>
<name>A0A6A4W526_AMPAM</name>
<dbReference type="EC" id="3.6.4.13" evidence="1"/>
<evidence type="ECO:0000259" key="11">
    <source>
        <dbReference type="PROSITE" id="PS51192"/>
    </source>
</evidence>
<dbReference type="InterPro" id="IPR044764">
    <property type="entry name" value="DDX52/Rok1_DEADc"/>
</dbReference>
<dbReference type="SMART" id="SM00487">
    <property type="entry name" value="DEXDc"/>
    <property type="match status" value="1"/>
</dbReference>
<dbReference type="Pfam" id="PF00271">
    <property type="entry name" value="Helicase_C"/>
    <property type="match status" value="1"/>
</dbReference>
<evidence type="ECO:0000259" key="12">
    <source>
        <dbReference type="PROSITE" id="PS51194"/>
    </source>
</evidence>
<evidence type="ECO:0000256" key="5">
    <source>
        <dbReference type="ARBA" id="ARBA00022840"/>
    </source>
</evidence>
<dbReference type="GO" id="GO:0003724">
    <property type="term" value="F:RNA helicase activity"/>
    <property type="evidence" value="ECO:0007669"/>
    <property type="project" value="UniProtKB-EC"/>
</dbReference>
<keyword evidence="3" id="KW-0378">Hydrolase</keyword>
<dbReference type="InterPro" id="IPR027417">
    <property type="entry name" value="P-loop_NTPase"/>
</dbReference>
<dbReference type="GO" id="GO:0030490">
    <property type="term" value="P:maturation of SSU-rRNA"/>
    <property type="evidence" value="ECO:0007669"/>
    <property type="project" value="InterPro"/>
</dbReference>
<proteinExistence type="inferred from homology"/>
<feature type="region of interest" description="Disordered" evidence="10">
    <location>
        <begin position="450"/>
        <end position="488"/>
    </location>
</feature>
<dbReference type="Gene3D" id="3.40.50.300">
    <property type="entry name" value="P-loop containing nucleotide triphosphate hydrolases"/>
    <property type="match status" value="2"/>
</dbReference>
<evidence type="ECO:0000256" key="10">
    <source>
        <dbReference type="SAM" id="MobiDB-lite"/>
    </source>
</evidence>
<dbReference type="InterPro" id="IPR014001">
    <property type="entry name" value="Helicase_ATP-bd"/>
</dbReference>
<dbReference type="InterPro" id="IPR011545">
    <property type="entry name" value="DEAD/DEAH_box_helicase_dom"/>
</dbReference>
<dbReference type="GO" id="GO:0003723">
    <property type="term" value="F:RNA binding"/>
    <property type="evidence" value="ECO:0007669"/>
    <property type="project" value="UniProtKB-KW"/>
</dbReference>
<dbReference type="Proteomes" id="UP000440578">
    <property type="component" value="Unassembled WGS sequence"/>
</dbReference>
<dbReference type="PANTHER" id="PTHR47959:SF15">
    <property type="entry name" value="RNA HELICASE"/>
    <property type="match status" value="1"/>
</dbReference>
<evidence type="ECO:0000256" key="1">
    <source>
        <dbReference type="ARBA" id="ARBA00012552"/>
    </source>
</evidence>
<dbReference type="OrthoDB" id="360161at2759"/>
<feature type="compositionally biased region" description="Basic residues" evidence="10">
    <location>
        <begin position="475"/>
        <end position="488"/>
    </location>
</feature>
<organism evidence="13 14">
    <name type="scientific">Amphibalanus amphitrite</name>
    <name type="common">Striped barnacle</name>
    <name type="synonym">Balanus amphitrite</name>
    <dbReference type="NCBI Taxonomy" id="1232801"/>
    <lineage>
        <taxon>Eukaryota</taxon>
        <taxon>Metazoa</taxon>
        <taxon>Ecdysozoa</taxon>
        <taxon>Arthropoda</taxon>
        <taxon>Crustacea</taxon>
        <taxon>Multicrustacea</taxon>
        <taxon>Cirripedia</taxon>
        <taxon>Thoracica</taxon>
        <taxon>Thoracicalcarea</taxon>
        <taxon>Balanomorpha</taxon>
        <taxon>Balanoidea</taxon>
        <taxon>Balanidae</taxon>
        <taxon>Amphibalaninae</taxon>
        <taxon>Amphibalanus</taxon>
    </lineage>
</organism>
<dbReference type="CDD" id="cd18787">
    <property type="entry name" value="SF2_C_DEAD"/>
    <property type="match status" value="1"/>
</dbReference>
<dbReference type="PROSITE" id="PS51192">
    <property type="entry name" value="HELICASE_ATP_BIND_1"/>
    <property type="match status" value="1"/>
</dbReference>
<evidence type="ECO:0000256" key="9">
    <source>
        <dbReference type="ARBA" id="ARBA00047984"/>
    </source>
</evidence>
<keyword evidence="5" id="KW-0067">ATP-binding</keyword>
<evidence type="ECO:0000256" key="3">
    <source>
        <dbReference type="ARBA" id="ARBA00022801"/>
    </source>
</evidence>
<evidence type="ECO:0000313" key="13">
    <source>
        <dbReference type="EMBL" id="KAF0300419.1"/>
    </source>
</evidence>
<dbReference type="Pfam" id="PF00270">
    <property type="entry name" value="DEAD"/>
    <property type="match status" value="1"/>
</dbReference>
<dbReference type="InterPro" id="IPR050079">
    <property type="entry name" value="DEAD_box_RNA_helicase"/>
</dbReference>
<dbReference type="CDD" id="cd17957">
    <property type="entry name" value="DEADc_DDX52"/>
    <property type="match status" value="1"/>
</dbReference>
<keyword evidence="6" id="KW-0694">RNA-binding</keyword>
<evidence type="ECO:0000256" key="7">
    <source>
        <dbReference type="ARBA" id="ARBA00024355"/>
    </source>
</evidence>
<gene>
    <name evidence="13" type="primary">DDX52</name>
    <name evidence="13" type="ORF">FJT64_027076</name>
</gene>
<dbReference type="AlphaFoldDB" id="A0A6A4W526"/>
<protein>
    <recommendedName>
        <fullName evidence="8">Probable ATP-dependent RNA helicase DDX52</fullName>
        <ecNumber evidence="1">3.6.4.13</ecNumber>
    </recommendedName>
</protein>
<evidence type="ECO:0000256" key="4">
    <source>
        <dbReference type="ARBA" id="ARBA00022806"/>
    </source>
</evidence>
<dbReference type="SUPFAM" id="SSF52540">
    <property type="entry name" value="P-loop containing nucleoside triphosphate hydrolases"/>
    <property type="match status" value="1"/>
</dbReference>